<sequence length="59" mass="6666">MDHVGRNYENQLFDGIITDPESHQPVSDQIYLLELIVAKKVVIDEVVSGRTCCRYGADD</sequence>
<organism evidence="1 2">
    <name type="scientific">Sphaerimonospora cavernae</name>
    <dbReference type="NCBI Taxonomy" id="1740611"/>
    <lineage>
        <taxon>Bacteria</taxon>
        <taxon>Bacillati</taxon>
        <taxon>Actinomycetota</taxon>
        <taxon>Actinomycetes</taxon>
        <taxon>Streptosporangiales</taxon>
        <taxon>Streptosporangiaceae</taxon>
        <taxon>Sphaerimonospora</taxon>
    </lineage>
</organism>
<reference evidence="1 2" key="1">
    <citation type="submission" date="2024-09" db="EMBL/GenBank/DDBJ databases">
        <authorList>
            <person name="Sun Q."/>
            <person name="Mori K."/>
        </authorList>
    </citation>
    <scope>NUCLEOTIDE SEQUENCE [LARGE SCALE GENOMIC DNA]</scope>
    <source>
        <strain evidence="1 2">TBRC 1851</strain>
    </source>
</reference>
<keyword evidence="2" id="KW-1185">Reference proteome</keyword>
<accession>A0ABV6UA75</accession>
<evidence type="ECO:0000313" key="2">
    <source>
        <dbReference type="Proteomes" id="UP001589870"/>
    </source>
</evidence>
<evidence type="ECO:0000313" key="1">
    <source>
        <dbReference type="EMBL" id="MFC0865082.1"/>
    </source>
</evidence>
<name>A0ABV6UA75_9ACTN</name>
<proteinExistence type="predicted"/>
<dbReference type="RefSeq" id="WP_394303123.1">
    <property type="nucleotide sequence ID" value="NZ_JBHMQT010000050.1"/>
</dbReference>
<dbReference type="Proteomes" id="UP001589870">
    <property type="component" value="Unassembled WGS sequence"/>
</dbReference>
<comment type="caution">
    <text evidence="1">The sequence shown here is derived from an EMBL/GenBank/DDBJ whole genome shotgun (WGS) entry which is preliminary data.</text>
</comment>
<dbReference type="EMBL" id="JBHMQT010000050">
    <property type="protein sequence ID" value="MFC0865082.1"/>
    <property type="molecule type" value="Genomic_DNA"/>
</dbReference>
<gene>
    <name evidence="1" type="ORF">ACFHYQ_22575</name>
</gene>
<protein>
    <submittedName>
        <fullName evidence="1">Uncharacterized protein</fullName>
    </submittedName>
</protein>